<dbReference type="Proteomes" id="UP001321760">
    <property type="component" value="Unassembled WGS sequence"/>
</dbReference>
<comment type="caution">
    <text evidence="2">The sequence shown here is derived from an EMBL/GenBank/DDBJ whole genome shotgun (WGS) entry which is preliminary data.</text>
</comment>
<gene>
    <name evidence="2" type="ORF">QBC34DRAFT_401382</name>
</gene>
<reference evidence="2" key="2">
    <citation type="submission" date="2023-05" db="EMBL/GenBank/DDBJ databases">
        <authorList>
            <consortium name="Lawrence Berkeley National Laboratory"/>
            <person name="Steindorff A."/>
            <person name="Hensen N."/>
            <person name="Bonometti L."/>
            <person name="Westerberg I."/>
            <person name="Brannstrom I.O."/>
            <person name="Guillou S."/>
            <person name="Cros-Aarteil S."/>
            <person name="Calhoun S."/>
            <person name="Haridas S."/>
            <person name="Kuo A."/>
            <person name="Mondo S."/>
            <person name="Pangilinan J."/>
            <person name="Riley R."/>
            <person name="Labutti K."/>
            <person name="Andreopoulos B."/>
            <person name="Lipzen A."/>
            <person name="Chen C."/>
            <person name="Yanf M."/>
            <person name="Daum C."/>
            <person name="Ng V."/>
            <person name="Clum A."/>
            <person name="Ohm R."/>
            <person name="Martin F."/>
            <person name="Silar P."/>
            <person name="Natvig D."/>
            <person name="Lalanne C."/>
            <person name="Gautier V."/>
            <person name="Ament-Velasquez S.L."/>
            <person name="Kruys A."/>
            <person name="Hutchinson M.I."/>
            <person name="Powell A.J."/>
            <person name="Barry K."/>
            <person name="Miller A.N."/>
            <person name="Grigoriev I.V."/>
            <person name="Debuchy R."/>
            <person name="Gladieux P."/>
            <person name="Thoren M.H."/>
            <person name="Johannesson H."/>
        </authorList>
    </citation>
    <scope>NUCLEOTIDE SEQUENCE</scope>
    <source>
        <strain evidence="2">PSN243</strain>
    </source>
</reference>
<evidence type="ECO:0000313" key="2">
    <source>
        <dbReference type="EMBL" id="KAK4451114.1"/>
    </source>
</evidence>
<dbReference type="AlphaFoldDB" id="A0AAV9GQL8"/>
<dbReference type="EMBL" id="MU865929">
    <property type="protein sequence ID" value="KAK4451114.1"/>
    <property type="molecule type" value="Genomic_DNA"/>
</dbReference>
<feature type="region of interest" description="Disordered" evidence="1">
    <location>
        <begin position="89"/>
        <end position="216"/>
    </location>
</feature>
<protein>
    <submittedName>
        <fullName evidence="2">Uncharacterized protein</fullName>
    </submittedName>
</protein>
<evidence type="ECO:0000313" key="3">
    <source>
        <dbReference type="Proteomes" id="UP001321760"/>
    </source>
</evidence>
<feature type="compositionally biased region" description="Basic and acidic residues" evidence="1">
    <location>
        <begin position="157"/>
        <end position="174"/>
    </location>
</feature>
<accession>A0AAV9GQL8</accession>
<proteinExistence type="predicted"/>
<feature type="compositionally biased region" description="Polar residues" evidence="1">
    <location>
        <begin position="177"/>
        <end position="189"/>
    </location>
</feature>
<evidence type="ECO:0000256" key="1">
    <source>
        <dbReference type="SAM" id="MobiDB-lite"/>
    </source>
</evidence>
<reference evidence="2" key="1">
    <citation type="journal article" date="2023" name="Mol. Phylogenet. Evol.">
        <title>Genome-scale phylogeny and comparative genomics of the fungal order Sordariales.</title>
        <authorList>
            <person name="Hensen N."/>
            <person name="Bonometti L."/>
            <person name="Westerberg I."/>
            <person name="Brannstrom I.O."/>
            <person name="Guillou S."/>
            <person name="Cros-Aarteil S."/>
            <person name="Calhoun S."/>
            <person name="Haridas S."/>
            <person name="Kuo A."/>
            <person name="Mondo S."/>
            <person name="Pangilinan J."/>
            <person name="Riley R."/>
            <person name="LaButti K."/>
            <person name="Andreopoulos B."/>
            <person name="Lipzen A."/>
            <person name="Chen C."/>
            <person name="Yan M."/>
            <person name="Daum C."/>
            <person name="Ng V."/>
            <person name="Clum A."/>
            <person name="Steindorff A."/>
            <person name="Ohm R.A."/>
            <person name="Martin F."/>
            <person name="Silar P."/>
            <person name="Natvig D.O."/>
            <person name="Lalanne C."/>
            <person name="Gautier V."/>
            <person name="Ament-Velasquez S.L."/>
            <person name="Kruys A."/>
            <person name="Hutchinson M.I."/>
            <person name="Powell A.J."/>
            <person name="Barry K."/>
            <person name="Miller A.N."/>
            <person name="Grigoriev I.V."/>
            <person name="Debuchy R."/>
            <person name="Gladieux P."/>
            <person name="Hiltunen Thoren M."/>
            <person name="Johannesson H."/>
        </authorList>
    </citation>
    <scope>NUCLEOTIDE SEQUENCE</scope>
    <source>
        <strain evidence="2">PSN243</strain>
    </source>
</reference>
<keyword evidence="3" id="KW-1185">Reference proteome</keyword>
<organism evidence="2 3">
    <name type="scientific">Podospora aff. communis PSN243</name>
    <dbReference type="NCBI Taxonomy" id="3040156"/>
    <lineage>
        <taxon>Eukaryota</taxon>
        <taxon>Fungi</taxon>
        <taxon>Dikarya</taxon>
        <taxon>Ascomycota</taxon>
        <taxon>Pezizomycotina</taxon>
        <taxon>Sordariomycetes</taxon>
        <taxon>Sordariomycetidae</taxon>
        <taxon>Sordariales</taxon>
        <taxon>Podosporaceae</taxon>
        <taxon>Podospora</taxon>
    </lineage>
</organism>
<name>A0AAV9GQL8_9PEZI</name>
<sequence length="216" mass="23452">MIVVGSAREIRDWLDKKIKQNPPEADKRYCMTLQELAPASTPPVIKKSFAERSFDFYKSKQPAKLAPTPPVIKKSFAGRSLDFYKLKKQQAKLASTPPAPEGAGLFGGNPPESGPSAQPSPDGRDKSAHRPAVSGVIYGGIEKGALSKSQRRRINKKKAEQETIERSEHRKDVADEANSTNTVFGSTAGLSGRPGKPHAKTRAELDLDMEGCWAGP</sequence>